<dbReference type="RefSeq" id="WP_021010912.1">
    <property type="nucleotide sequence ID" value="NZ_ASHR01000028.1"/>
</dbReference>
<evidence type="ECO:0000313" key="2">
    <source>
        <dbReference type="Proteomes" id="UP000016462"/>
    </source>
</evidence>
<name>U1LNJ4_9MICO</name>
<proteinExistence type="predicted"/>
<organism evidence="1 2">
    <name type="scientific">Agrococcus pavilionensis RW1</name>
    <dbReference type="NCBI Taxonomy" id="1330458"/>
    <lineage>
        <taxon>Bacteria</taxon>
        <taxon>Bacillati</taxon>
        <taxon>Actinomycetota</taxon>
        <taxon>Actinomycetes</taxon>
        <taxon>Micrococcales</taxon>
        <taxon>Microbacteriaceae</taxon>
        <taxon>Agrococcus</taxon>
    </lineage>
</organism>
<dbReference type="Gene3D" id="3.30.460.10">
    <property type="entry name" value="Beta Polymerase, domain 2"/>
    <property type="match status" value="1"/>
</dbReference>
<sequence length="259" mass="27187">MQPNDYAALSEALTGWAAQADGVLGLVLVGSTADGARSPDAWSDHDFFVVAAPGAAEQLRASSAWLPPRGTRIVLHERDTEHGAWVVFDDGHLLEYAVFTPEELALARADAYRIAVDRIGGLESRLRHSLEPPRRDARTAATRLHRALLVGGGRGARGERLAARRHLLDAAGALLELAGALPASGTDADALGPRDPHDPWRRAEAAQPAIAAELEAALARSDLGAAVAIADLAARVAGSAPWWPASLATAVRDRLAAGL</sequence>
<dbReference type="OrthoDB" id="383876at2"/>
<gene>
    <name evidence="1" type="ORF">L332_05635</name>
</gene>
<accession>U1LNJ4</accession>
<dbReference type="SUPFAM" id="SSF81301">
    <property type="entry name" value="Nucleotidyltransferase"/>
    <property type="match status" value="1"/>
</dbReference>
<dbReference type="AlphaFoldDB" id="U1LNJ4"/>
<protein>
    <submittedName>
        <fullName evidence="1">Uncharacterized protein</fullName>
    </submittedName>
</protein>
<dbReference type="Proteomes" id="UP000016462">
    <property type="component" value="Unassembled WGS sequence"/>
</dbReference>
<evidence type="ECO:0000313" key="1">
    <source>
        <dbReference type="EMBL" id="ERG63939.1"/>
    </source>
</evidence>
<reference evidence="1 2" key="1">
    <citation type="journal article" date="2013" name="Genome Announc.">
        <title>First draft genome sequence from a member of the genus agrococcus, isolated from modern microbialites.</title>
        <authorList>
            <person name="White R.A.III."/>
            <person name="Grassa C.J."/>
            <person name="Suttle C.A."/>
        </authorList>
    </citation>
    <scope>NUCLEOTIDE SEQUENCE [LARGE SCALE GENOMIC DNA]</scope>
    <source>
        <strain evidence="1 2">RW1</strain>
    </source>
</reference>
<keyword evidence="2" id="KW-1185">Reference proteome</keyword>
<dbReference type="InterPro" id="IPR043519">
    <property type="entry name" value="NT_sf"/>
</dbReference>
<comment type="caution">
    <text evidence="1">The sequence shown here is derived from an EMBL/GenBank/DDBJ whole genome shotgun (WGS) entry which is preliminary data.</text>
</comment>
<dbReference type="EMBL" id="ASHR01000028">
    <property type="protein sequence ID" value="ERG63939.1"/>
    <property type="molecule type" value="Genomic_DNA"/>
</dbReference>